<evidence type="ECO:0008006" key="3">
    <source>
        <dbReference type="Google" id="ProtNLM"/>
    </source>
</evidence>
<dbReference type="Gene3D" id="1.10.287.110">
    <property type="entry name" value="DnaJ domain"/>
    <property type="match status" value="1"/>
</dbReference>
<dbReference type="CDD" id="cd06257">
    <property type="entry name" value="DnaJ"/>
    <property type="match status" value="1"/>
</dbReference>
<dbReference type="SUPFAM" id="SSF46565">
    <property type="entry name" value="Chaperone J-domain"/>
    <property type="match status" value="1"/>
</dbReference>
<gene>
    <name evidence="2" type="ORF">FSB_LOCUS27179</name>
</gene>
<feature type="compositionally biased region" description="Low complexity" evidence="1">
    <location>
        <begin position="130"/>
        <end position="144"/>
    </location>
</feature>
<dbReference type="GO" id="GO:0005737">
    <property type="term" value="C:cytoplasm"/>
    <property type="evidence" value="ECO:0007669"/>
    <property type="project" value="TreeGrafter"/>
</dbReference>
<feature type="region of interest" description="Disordered" evidence="1">
    <location>
        <begin position="1"/>
        <end position="34"/>
    </location>
</feature>
<dbReference type="GO" id="GO:0031982">
    <property type="term" value="C:vesicle"/>
    <property type="evidence" value="ECO:0007669"/>
    <property type="project" value="TreeGrafter"/>
</dbReference>
<dbReference type="PANTHER" id="PTHR23172">
    <property type="entry name" value="AUXILIN/CYCLIN G-ASSOCIATED KINASE-RELATED"/>
    <property type="match status" value="1"/>
</dbReference>
<dbReference type="GO" id="GO:0072318">
    <property type="term" value="P:clathrin coat disassembly"/>
    <property type="evidence" value="ECO:0007669"/>
    <property type="project" value="TreeGrafter"/>
</dbReference>
<organism evidence="2">
    <name type="scientific">Fagus sylvatica</name>
    <name type="common">Beechnut</name>
    <dbReference type="NCBI Taxonomy" id="28930"/>
    <lineage>
        <taxon>Eukaryota</taxon>
        <taxon>Viridiplantae</taxon>
        <taxon>Streptophyta</taxon>
        <taxon>Embryophyta</taxon>
        <taxon>Tracheophyta</taxon>
        <taxon>Spermatophyta</taxon>
        <taxon>Magnoliopsida</taxon>
        <taxon>eudicotyledons</taxon>
        <taxon>Gunneridae</taxon>
        <taxon>Pentapetalae</taxon>
        <taxon>rosids</taxon>
        <taxon>fabids</taxon>
        <taxon>Fagales</taxon>
        <taxon>Fagaceae</taxon>
        <taxon>Fagus</taxon>
    </lineage>
</organism>
<protein>
    <recommendedName>
        <fullName evidence="3">J domain-containing protein</fullName>
    </recommendedName>
</protein>
<dbReference type="FunFam" id="1.10.287.110:FF:000043">
    <property type="entry name" value="J-domain protein required for chloroplast accumulation response 1"/>
    <property type="match status" value="1"/>
</dbReference>
<dbReference type="InterPro" id="IPR036869">
    <property type="entry name" value="J_dom_sf"/>
</dbReference>
<dbReference type="EMBL" id="OIVN01001957">
    <property type="protein sequence ID" value="SPC99297.1"/>
    <property type="molecule type" value="Genomic_DNA"/>
</dbReference>
<feature type="compositionally biased region" description="Basic and acidic residues" evidence="1">
    <location>
        <begin position="110"/>
        <end position="122"/>
    </location>
</feature>
<sequence>MDESWRMRMGMPSLPRRRSTEDTSAKQSIFGRTEETLDPDDFADVFGGPPRSILLRKFSGDYFKKSAEFYREVFRPPEFVAPAKNDGRSLPAFRIPQRSGGFYGDIFGSEDEHDRRSRERSRPNSKSKSKSSSSVLSSEDLSPLRPVIGDDVALPINIPSRWNSTTMPQEYPKKQGKPAGPCSPSSYTEQQFMENEYNENFRSFYNGFPKRVSSPETISLEPNSYRSVKVSVDDWEHNSPASVVSSLHQDPETESVIQDHILPRQEMEQEDDEVMSSYVIEINSDYREGTSEAVSIDDAIAWAKERFQSHCEKDLSMRPQDNEQPVEREGRTNASEFPDQLIDEHGMIHSTEEEEQRNWTAEEEKQSEKEMEVELLDGCIKVWTAGKETNIKLLLSDLHNILWPNSGWYAIPITSLAESTQVKKAYQKARLCLHPDKLQQRGATLPQKYIAEKAFSILQDAWAAFISQDIFLN</sequence>
<dbReference type="GO" id="GO:0030276">
    <property type="term" value="F:clathrin binding"/>
    <property type="evidence" value="ECO:0007669"/>
    <property type="project" value="TreeGrafter"/>
</dbReference>
<dbReference type="InterPro" id="IPR001623">
    <property type="entry name" value="DnaJ_domain"/>
</dbReference>
<accession>A0A2N9G9I2</accession>
<proteinExistence type="predicted"/>
<dbReference type="AlphaFoldDB" id="A0A2N9G9I2"/>
<evidence type="ECO:0000313" key="2">
    <source>
        <dbReference type="EMBL" id="SPC99297.1"/>
    </source>
</evidence>
<feature type="region of interest" description="Disordered" evidence="1">
    <location>
        <begin position="158"/>
        <end position="188"/>
    </location>
</feature>
<name>A0A2N9G9I2_FAGSY</name>
<feature type="region of interest" description="Disordered" evidence="1">
    <location>
        <begin position="313"/>
        <end position="336"/>
    </location>
</feature>
<reference evidence="2" key="1">
    <citation type="submission" date="2018-02" db="EMBL/GenBank/DDBJ databases">
        <authorList>
            <person name="Cohen D.B."/>
            <person name="Kent A.D."/>
        </authorList>
    </citation>
    <scope>NUCLEOTIDE SEQUENCE</scope>
</reference>
<evidence type="ECO:0000256" key="1">
    <source>
        <dbReference type="SAM" id="MobiDB-lite"/>
    </source>
</evidence>
<dbReference type="GO" id="GO:0072583">
    <property type="term" value="P:clathrin-dependent endocytosis"/>
    <property type="evidence" value="ECO:0007669"/>
    <property type="project" value="TreeGrafter"/>
</dbReference>
<feature type="region of interest" description="Disordered" evidence="1">
    <location>
        <begin position="80"/>
        <end position="146"/>
    </location>
</feature>
<dbReference type="PANTHER" id="PTHR23172:SF69">
    <property type="entry name" value="CHAPERONE DNAJ-DOMAIN SUPERFAMILY PROTEIN"/>
    <property type="match status" value="1"/>
</dbReference>